<reference evidence="3 5" key="1">
    <citation type="submission" date="2015-11" db="EMBL/GenBank/DDBJ databases">
        <title>Draft Genome Sequence of the Type Strain Trueperella bernardiae LCDC 89-0504T, Isolated from Blood Culture.</title>
        <authorList>
            <person name="Bernier A.-M."/>
            <person name="Bernard K."/>
        </authorList>
    </citation>
    <scope>NUCLEOTIDE SEQUENCE [LARGE SCALE GENOMIC DNA]</scope>
    <source>
        <strain evidence="3 5">LCDC 89-0504</strain>
    </source>
</reference>
<keyword evidence="1" id="KW-0812">Transmembrane</keyword>
<dbReference type="Proteomes" id="UP001225576">
    <property type="component" value="Unassembled WGS sequence"/>
</dbReference>
<name>A0A0W1KK15_9ACTO</name>
<evidence type="ECO:0000313" key="3">
    <source>
        <dbReference type="EMBL" id="KTF03997.1"/>
    </source>
</evidence>
<protein>
    <submittedName>
        <fullName evidence="3">Uncharacterized protein</fullName>
    </submittedName>
</protein>
<evidence type="ECO:0000313" key="5">
    <source>
        <dbReference type="Proteomes" id="UP000054404"/>
    </source>
</evidence>
<comment type="caution">
    <text evidence="3">The sequence shown here is derived from an EMBL/GenBank/DDBJ whole genome shotgun (WGS) entry which is preliminary data.</text>
</comment>
<keyword evidence="2" id="KW-0732">Signal</keyword>
<evidence type="ECO:0000256" key="2">
    <source>
        <dbReference type="SAM" id="SignalP"/>
    </source>
</evidence>
<dbReference type="RefSeq" id="WP_062613541.1">
    <property type="nucleotide sequence ID" value="NZ_CALTZF010000003.1"/>
</dbReference>
<dbReference type="Proteomes" id="UP000054404">
    <property type="component" value="Unassembled WGS sequence"/>
</dbReference>
<gene>
    <name evidence="3" type="ORF">AQZ59_00969</name>
    <name evidence="4" type="ORF">QP858_03760</name>
</gene>
<organism evidence="3 5">
    <name type="scientific">Trueperella bernardiae</name>
    <dbReference type="NCBI Taxonomy" id="59561"/>
    <lineage>
        <taxon>Bacteria</taxon>
        <taxon>Bacillati</taxon>
        <taxon>Actinomycetota</taxon>
        <taxon>Actinomycetes</taxon>
        <taxon>Actinomycetales</taxon>
        <taxon>Actinomycetaceae</taxon>
        <taxon>Trueperella</taxon>
    </lineage>
</organism>
<accession>A0A0W1KK15</accession>
<dbReference type="EMBL" id="JASPDQ010000005">
    <property type="protein sequence ID" value="MDK8601575.1"/>
    <property type="molecule type" value="Genomic_DNA"/>
</dbReference>
<evidence type="ECO:0000313" key="4">
    <source>
        <dbReference type="EMBL" id="MDK8601575.1"/>
    </source>
</evidence>
<feature type="signal peptide" evidence="2">
    <location>
        <begin position="1"/>
        <end position="18"/>
    </location>
</feature>
<feature type="transmembrane region" description="Helical" evidence="1">
    <location>
        <begin position="203"/>
        <end position="224"/>
    </location>
</feature>
<keyword evidence="5" id="KW-1185">Reference proteome</keyword>
<feature type="chain" id="PRO_5042680731" evidence="2">
    <location>
        <begin position="19"/>
        <end position="284"/>
    </location>
</feature>
<keyword evidence="1" id="KW-0472">Membrane</keyword>
<evidence type="ECO:0000256" key="1">
    <source>
        <dbReference type="SAM" id="Phobius"/>
    </source>
</evidence>
<dbReference type="EMBL" id="LNIZ01000004">
    <property type="protein sequence ID" value="KTF03997.1"/>
    <property type="molecule type" value="Genomic_DNA"/>
</dbReference>
<dbReference type="PATRIC" id="fig|59561.3.peg.962"/>
<dbReference type="AlphaFoldDB" id="A0A0W1KK15"/>
<dbReference type="STRING" id="59561.AQZ59_00969"/>
<dbReference type="OrthoDB" id="3268755at2"/>
<keyword evidence="1" id="KW-1133">Transmembrane helix</keyword>
<reference evidence="4" key="2">
    <citation type="submission" date="2023-05" db="EMBL/GenBank/DDBJ databases">
        <title>Genomic Catalog of Human Bladder Bacteria.</title>
        <authorList>
            <person name="Du J."/>
        </authorList>
    </citation>
    <scope>NUCLEOTIDE SEQUENCE</scope>
    <source>
        <strain evidence="4">UMB1304A</strain>
    </source>
</reference>
<proteinExistence type="predicted"/>
<sequence length="284" mass="30048">MHRLLLLLVLSLPLAPIAATTDPAEIPESVAAWFNDKALATVRSHASEAFPDASAEEVAAMKVGAPQKTAVFADTSGVNAIQTSDRWIAPIMSGSDAVGAVSVDFASGIAADEIVRGDERLGTAIARGEADVTFVWDPRLRAWFAMRESTIEPAGSAGASIVLGAIPLTDFLAQRARILSSSTPVPESPSVSAVAPAETGRNLPVTIMLVLVVLGLIIGSLVWLRSEQGTDEDEEAEQSELSTVLRKGLVGIGESKMRFRDSAKKINVYKSPKKKDESRALSDD</sequence>